<keyword evidence="3 6" id="KW-0697">Rotamase</keyword>
<evidence type="ECO:0000313" key="10">
    <source>
        <dbReference type="Proteomes" id="UP001152607"/>
    </source>
</evidence>
<feature type="domain" description="PPIase FKBP-type" evidence="8">
    <location>
        <begin position="37"/>
        <end position="127"/>
    </location>
</feature>
<reference evidence="9" key="1">
    <citation type="submission" date="2023-01" db="EMBL/GenBank/DDBJ databases">
        <authorList>
            <person name="Van Ghelder C."/>
            <person name="Rancurel C."/>
        </authorList>
    </citation>
    <scope>NUCLEOTIDE SEQUENCE</scope>
    <source>
        <strain evidence="9">CNCM I-4278</strain>
    </source>
</reference>
<dbReference type="InterPro" id="IPR046357">
    <property type="entry name" value="PPIase_dom_sf"/>
</dbReference>
<dbReference type="InterPro" id="IPR001179">
    <property type="entry name" value="PPIase_FKBP_dom"/>
</dbReference>
<evidence type="ECO:0000256" key="5">
    <source>
        <dbReference type="ARBA" id="ARBA00038106"/>
    </source>
</evidence>
<organism evidence="9 10">
    <name type="scientific">Periconia digitata</name>
    <dbReference type="NCBI Taxonomy" id="1303443"/>
    <lineage>
        <taxon>Eukaryota</taxon>
        <taxon>Fungi</taxon>
        <taxon>Dikarya</taxon>
        <taxon>Ascomycota</taxon>
        <taxon>Pezizomycotina</taxon>
        <taxon>Dothideomycetes</taxon>
        <taxon>Pleosporomycetidae</taxon>
        <taxon>Pleosporales</taxon>
        <taxon>Massarineae</taxon>
        <taxon>Periconiaceae</taxon>
        <taxon>Periconia</taxon>
    </lineage>
</organism>
<dbReference type="PANTHER" id="PTHR10516">
    <property type="entry name" value="PEPTIDYL-PROLYL CIS-TRANS ISOMERASE"/>
    <property type="match status" value="1"/>
</dbReference>
<evidence type="ECO:0000259" key="8">
    <source>
        <dbReference type="PROSITE" id="PS50059"/>
    </source>
</evidence>
<proteinExistence type="inferred from homology"/>
<evidence type="ECO:0000256" key="4">
    <source>
        <dbReference type="ARBA" id="ARBA00023235"/>
    </source>
</evidence>
<comment type="similarity">
    <text evidence="5">Belongs to the FKBP-type PPIase family. FKBP1 subfamily.</text>
</comment>
<dbReference type="OrthoDB" id="1902587at2759"/>
<evidence type="ECO:0000256" key="6">
    <source>
        <dbReference type="PROSITE-ProRule" id="PRU00277"/>
    </source>
</evidence>
<dbReference type="PROSITE" id="PS50059">
    <property type="entry name" value="FKBP_PPIASE"/>
    <property type="match status" value="1"/>
</dbReference>
<evidence type="ECO:0000256" key="7">
    <source>
        <dbReference type="SAM" id="MobiDB-lite"/>
    </source>
</evidence>
<name>A0A9W4UAI2_9PLEO</name>
<accession>A0A9W4UAI2</accession>
<dbReference type="SUPFAM" id="SSF54534">
    <property type="entry name" value="FKBP-like"/>
    <property type="match status" value="1"/>
</dbReference>
<evidence type="ECO:0000256" key="2">
    <source>
        <dbReference type="ARBA" id="ARBA00013194"/>
    </source>
</evidence>
<dbReference type="Gene3D" id="3.10.50.40">
    <property type="match status" value="1"/>
</dbReference>
<dbReference type="AlphaFoldDB" id="A0A9W4UAI2"/>
<evidence type="ECO:0000256" key="3">
    <source>
        <dbReference type="ARBA" id="ARBA00023110"/>
    </source>
</evidence>
<sequence>MQPFLRQSLRTFTTTSRTMGVTKTTITPGDGPSPQKGDQVTMAYTGWLRTSGQPEEKGKVFDSTDKPGRGLFQTPIGVGRVIKGWDEGVTQMKLGEKARLDISSDFAYGSQEFPGLIPPNSDLILFVPNPHSCTSTPTDDPLARSSSRRSTKYGHKAEGIQVRKETVQLSRCTLNILLPHG</sequence>
<evidence type="ECO:0000313" key="9">
    <source>
        <dbReference type="EMBL" id="CAI6332370.1"/>
    </source>
</evidence>
<dbReference type="InterPro" id="IPR050689">
    <property type="entry name" value="FKBP-type_PPIase"/>
</dbReference>
<dbReference type="EMBL" id="CAOQHR010000003">
    <property type="protein sequence ID" value="CAI6332370.1"/>
    <property type="molecule type" value="Genomic_DNA"/>
</dbReference>
<keyword evidence="10" id="KW-1185">Reference proteome</keyword>
<feature type="region of interest" description="Disordered" evidence="7">
    <location>
        <begin position="134"/>
        <end position="157"/>
    </location>
</feature>
<dbReference type="GO" id="GO:0003755">
    <property type="term" value="F:peptidyl-prolyl cis-trans isomerase activity"/>
    <property type="evidence" value="ECO:0007669"/>
    <property type="project" value="UniProtKB-KW"/>
</dbReference>
<dbReference type="Proteomes" id="UP001152607">
    <property type="component" value="Unassembled WGS sequence"/>
</dbReference>
<protein>
    <recommendedName>
        <fullName evidence="2 6">peptidylprolyl isomerase</fullName>
        <ecNumber evidence="2 6">5.2.1.8</ecNumber>
    </recommendedName>
</protein>
<dbReference type="GO" id="GO:0005737">
    <property type="term" value="C:cytoplasm"/>
    <property type="evidence" value="ECO:0007669"/>
    <property type="project" value="TreeGrafter"/>
</dbReference>
<evidence type="ECO:0000256" key="1">
    <source>
        <dbReference type="ARBA" id="ARBA00000971"/>
    </source>
</evidence>
<comment type="catalytic activity">
    <reaction evidence="1 6">
        <text>[protein]-peptidylproline (omega=180) = [protein]-peptidylproline (omega=0)</text>
        <dbReference type="Rhea" id="RHEA:16237"/>
        <dbReference type="Rhea" id="RHEA-COMP:10747"/>
        <dbReference type="Rhea" id="RHEA-COMP:10748"/>
        <dbReference type="ChEBI" id="CHEBI:83833"/>
        <dbReference type="ChEBI" id="CHEBI:83834"/>
        <dbReference type="EC" id="5.2.1.8"/>
    </reaction>
</comment>
<comment type="caution">
    <text evidence="9">The sequence shown here is derived from an EMBL/GenBank/DDBJ whole genome shotgun (WGS) entry which is preliminary data.</text>
</comment>
<keyword evidence="4 6" id="KW-0413">Isomerase</keyword>
<dbReference type="PANTHER" id="PTHR10516:SF443">
    <property type="entry name" value="FK506-BINDING PROTEIN 59-RELATED"/>
    <property type="match status" value="1"/>
</dbReference>
<gene>
    <name evidence="9" type="ORF">PDIGIT_LOCUS5392</name>
</gene>
<dbReference type="EC" id="5.2.1.8" evidence="2 6"/>
<dbReference type="Pfam" id="PF00254">
    <property type="entry name" value="FKBP_C"/>
    <property type="match status" value="1"/>
</dbReference>